<feature type="compositionally biased region" description="Basic and acidic residues" evidence="1">
    <location>
        <begin position="28"/>
        <end position="42"/>
    </location>
</feature>
<protein>
    <submittedName>
        <fullName evidence="2">Uncharacterized protein</fullName>
    </submittedName>
</protein>
<evidence type="ECO:0000256" key="1">
    <source>
        <dbReference type="SAM" id="MobiDB-lite"/>
    </source>
</evidence>
<evidence type="ECO:0000313" key="2">
    <source>
        <dbReference type="EMBL" id="KKU41409.1"/>
    </source>
</evidence>
<dbReference type="Proteomes" id="UP000034795">
    <property type="component" value="Unassembled WGS sequence"/>
</dbReference>
<proteinExistence type="predicted"/>
<dbReference type="AlphaFoldDB" id="A0A0G1Q8S9"/>
<sequence length="261" mass="29538">MGFFEKFSATLGFGKTPKQAAPDVQTRLPDRVDRSQPFDKAEGTSPASVTKKEWFGSSQSDPRHSAYETYLERYGSLKNSPGSAGEKRKFLETKINVMRDGILSGHLSAGQTIEALVNLERQWETFVDAATLQRAVNLIGEIVEIGRTIDEIAQKTEGKLKESETISFENRLRVYLAKDTETQQFNDALGATHYVVDSEAYRAWFQSTDTQKKLWEQFSKIEQEQLLNAGIRFQKGADMLRECLASLLPQNQKKFTKRKIA</sequence>
<dbReference type="EMBL" id="LCMS01000004">
    <property type="protein sequence ID" value="KKU41409.1"/>
    <property type="molecule type" value="Genomic_DNA"/>
</dbReference>
<dbReference type="STRING" id="1618994.UX57_C0004G0113"/>
<comment type="caution">
    <text evidence="2">The sequence shown here is derived from an EMBL/GenBank/DDBJ whole genome shotgun (WGS) entry which is preliminary data.</text>
</comment>
<feature type="region of interest" description="Disordered" evidence="1">
    <location>
        <begin position="9"/>
        <end position="62"/>
    </location>
</feature>
<reference evidence="2 3" key="1">
    <citation type="journal article" date="2015" name="Nature">
        <title>rRNA introns, odd ribosomes, and small enigmatic genomes across a large radiation of phyla.</title>
        <authorList>
            <person name="Brown C.T."/>
            <person name="Hug L.A."/>
            <person name="Thomas B.C."/>
            <person name="Sharon I."/>
            <person name="Castelle C.J."/>
            <person name="Singh A."/>
            <person name="Wilkins M.J."/>
            <person name="Williams K.H."/>
            <person name="Banfield J.F."/>
        </authorList>
    </citation>
    <scope>NUCLEOTIDE SEQUENCE [LARGE SCALE GENOMIC DNA]</scope>
</reference>
<gene>
    <name evidence="2" type="ORF">UX57_C0004G0113</name>
</gene>
<name>A0A0G1Q8S9_9BACT</name>
<accession>A0A0G1Q8S9</accession>
<evidence type="ECO:0000313" key="3">
    <source>
        <dbReference type="Proteomes" id="UP000034795"/>
    </source>
</evidence>
<organism evidence="2 3">
    <name type="scientific">Candidatus Uhrbacteria bacterium GW2011_GWE2_46_68</name>
    <dbReference type="NCBI Taxonomy" id="1618994"/>
    <lineage>
        <taxon>Bacteria</taxon>
        <taxon>Candidatus Uhriibacteriota</taxon>
    </lineage>
</organism>